<dbReference type="STRING" id="446462.Amir_2415"/>
<evidence type="ECO:0000313" key="3">
    <source>
        <dbReference type="EMBL" id="ACU36355.1"/>
    </source>
</evidence>
<dbReference type="EMBL" id="CP001630">
    <property type="protein sequence ID" value="ACU36355.1"/>
    <property type="molecule type" value="Genomic_DNA"/>
</dbReference>
<evidence type="ECO:0000256" key="2">
    <source>
        <dbReference type="SAM" id="Phobius"/>
    </source>
</evidence>
<dbReference type="KEGG" id="ami:Amir_2415"/>
<organism evidence="3 4">
    <name type="scientific">Actinosynnema mirum (strain ATCC 29888 / DSM 43827 / JCM 3225 / NBRC 14064 / NCIMB 13271 / NRRL B-12336 / IMRU 3971 / 101)</name>
    <dbReference type="NCBI Taxonomy" id="446462"/>
    <lineage>
        <taxon>Bacteria</taxon>
        <taxon>Bacillati</taxon>
        <taxon>Actinomycetota</taxon>
        <taxon>Actinomycetes</taxon>
        <taxon>Pseudonocardiales</taxon>
        <taxon>Pseudonocardiaceae</taxon>
        <taxon>Actinosynnema</taxon>
    </lineage>
</organism>
<accession>C6WJY0</accession>
<keyword evidence="2" id="KW-0812">Transmembrane</keyword>
<keyword evidence="2" id="KW-0472">Membrane</keyword>
<evidence type="ECO:0000313" key="4">
    <source>
        <dbReference type="Proteomes" id="UP000002213"/>
    </source>
</evidence>
<keyword evidence="2" id="KW-1133">Transmembrane helix</keyword>
<dbReference type="eggNOG" id="ENOG50340RU">
    <property type="taxonomic scope" value="Bacteria"/>
</dbReference>
<evidence type="ECO:0008006" key="5">
    <source>
        <dbReference type="Google" id="ProtNLM"/>
    </source>
</evidence>
<feature type="transmembrane region" description="Helical" evidence="2">
    <location>
        <begin position="31"/>
        <end position="51"/>
    </location>
</feature>
<dbReference type="Proteomes" id="UP000002213">
    <property type="component" value="Chromosome"/>
</dbReference>
<gene>
    <name evidence="3" type="ordered locus">Amir_2415</name>
</gene>
<proteinExistence type="predicted"/>
<feature type="compositionally biased region" description="Basic and acidic residues" evidence="1">
    <location>
        <begin position="1"/>
        <end position="13"/>
    </location>
</feature>
<dbReference type="HOGENOM" id="CLU_084215_2_1_11"/>
<dbReference type="PANTHER" id="PTHR42305:SF1">
    <property type="entry name" value="MEMBRANE PROTEIN RV1733C-RELATED"/>
    <property type="match status" value="1"/>
</dbReference>
<dbReference type="OrthoDB" id="3637369at2"/>
<dbReference type="RefSeq" id="WP_015801244.1">
    <property type="nucleotide sequence ID" value="NC_013093.1"/>
</dbReference>
<reference evidence="3 4" key="1">
    <citation type="journal article" date="2009" name="Stand. Genomic Sci.">
        <title>Complete genome sequence of Actinosynnema mirum type strain (101).</title>
        <authorList>
            <person name="Land M."/>
            <person name="Lapidus A."/>
            <person name="Mayilraj S."/>
            <person name="Chen F."/>
            <person name="Copeland A."/>
            <person name="Del Rio T.G."/>
            <person name="Nolan M."/>
            <person name="Lucas S."/>
            <person name="Tice H."/>
            <person name="Cheng J.F."/>
            <person name="Chertkov O."/>
            <person name="Bruce D."/>
            <person name="Goodwin L."/>
            <person name="Pitluck S."/>
            <person name="Rohde M."/>
            <person name="Goker M."/>
            <person name="Pati A."/>
            <person name="Ivanova N."/>
            <person name="Mavromatis K."/>
            <person name="Chen A."/>
            <person name="Palaniappan K."/>
            <person name="Hauser L."/>
            <person name="Chang Y.J."/>
            <person name="Jeffries C.C."/>
            <person name="Brettin T."/>
            <person name="Detter J.C."/>
            <person name="Han C."/>
            <person name="Chain P."/>
            <person name="Tindall B.J."/>
            <person name="Bristow J."/>
            <person name="Eisen J.A."/>
            <person name="Markowitz V."/>
            <person name="Hugenholtz P."/>
            <person name="Kyrpides N.C."/>
            <person name="Klenk H.P."/>
        </authorList>
    </citation>
    <scope>NUCLEOTIDE SEQUENCE [LARGE SCALE GENOMIC DNA]</scope>
    <source>
        <strain evidence="4">ATCC 29888 / DSM 43827 / JCM 3225 / NBRC 14064 / NCIMB 13271 / NRRL B-12336 / IMRU 3971 / 101</strain>
    </source>
</reference>
<feature type="region of interest" description="Disordered" evidence="1">
    <location>
        <begin position="1"/>
        <end position="20"/>
    </location>
</feature>
<protein>
    <recommendedName>
        <fullName evidence="5">Transmembrane protein</fullName>
    </recommendedName>
</protein>
<feature type="transmembrane region" description="Helical" evidence="2">
    <location>
        <begin position="142"/>
        <end position="172"/>
    </location>
</feature>
<sequence length="195" mass="20140">MDEGSEREVHEDTAAGGRNSLARPGDLLERVVIAIAVLLVLLALPVAAAIGSEVHSMRADFIATDVAEKHPVTATLTEDAPVVAGITGFENVEARAGWTTPAGATRTGLVGAPNGSPAGAEVEIWVDGLGGLVPPPPQSDGALIAGVTVALGLWAAFAGAIVLSCMVLRALLNRLRATDLEREWARVEPVWTSRA</sequence>
<evidence type="ECO:0000256" key="1">
    <source>
        <dbReference type="SAM" id="MobiDB-lite"/>
    </source>
</evidence>
<keyword evidence="4" id="KW-1185">Reference proteome</keyword>
<dbReference type="AlphaFoldDB" id="C6WJY0"/>
<dbReference type="InterPro" id="IPR039708">
    <property type="entry name" value="MT1774/Rv1733c-like"/>
</dbReference>
<name>C6WJY0_ACTMD</name>
<dbReference type="PANTHER" id="PTHR42305">
    <property type="entry name" value="MEMBRANE PROTEIN RV1733C-RELATED"/>
    <property type="match status" value="1"/>
</dbReference>